<reference evidence="4" key="1">
    <citation type="journal article" date="2022" name="bioRxiv">
        <title>Deciphering the potential niche of two novel black yeast fungi from a biological soil crust based on their genomes, phenotypes, and melanin regulation.</title>
        <authorList>
            <consortium name="DOE Joint Genome Institute"/>
            <person name="Carr E.C."/>
            <person name="Barton Q."/>
            <person name="Grambo S."/>
            <person name="Sullivan M."/>
            <person name="Renfro C.M."/>
            <person name="Kuo A."/>
            <person name="Pangilinan J."/>
            <person name="Lipzen A."/>
            <person name="Keymanesh K."/>
            <person name="Savage E."/>
            <person name="Barry K."/>
            <person name="Grigoriev I.V."/>
            <person name="Riekhof W.R."/>
            <person name="Harris S.S."/>
        </authorList>
    </citation>
    <scope>NUCLEOTIDE SEQUENCE</scope>
    <source>
        <strain evidence="4">JF 03-4F</strain>
    </source>
</reference>
<sequence length="532" mass="57432">MSAMLPGGDPAQSAAKTPPPPSAAPEKASITEENGAPEAEIVPEAVPLPDSIPTTPALPAGPETPVGPGIPIETPVVHGKAEETPVVHGEAALDTIAPRADDDVFASTTPQGSAPNTAAPHPVAERVLRNLQAPLITYKGFIPRADRASHVPTAKNAQGIYPPDAAMFVANLSDHRTEDQLEVSCHEAFDGFGPNFVTIKADGRGHPFGVVQFESIEDANNAFSSISNLILDGRKIRLERLKAERAVILSRKDGTPATEQEARGLLEQYGPIETIAADSSGRLFIKFVYYLDCRDALKGHHNATSAFILVMAPSEQPRLIPGRGGSPMVRGFNPARSAVDQKSVYVGGLGEGATKKELEDLFSEFGKVIQINIIRKTFMDNGVNIFAFIEFSSPHEADRAAQAERYLHGYKLRIEAKEYSVRRRYAAQIGAPGSVRAPEPRFVELDRGFSLAPPPMQYNYEYGMHQMTPPSHHGYGAGAYNYGQMAYTTPPNQGYMLPMGMFSPTPPQTGAQYGYPAQYYMGAIDEADENGY</sequence>
<evidence type="ECO:0000313" key="5">
    <source>
        <dbReference type="Proteomes" id="UP001203852"/>
    </source>
</evidence>
<dbReference type="InterPro" id="IPR050907">
    <property type="entry name" value="SRSF"/>
</dbReference>
<feature type="domain" description="RRM" evidence="3">
    <location>
        <begin position="165"/>
        <end position="243"/>
    </location>
</feature>
<feature type="domain" description="RRM" evidence="3">
    <location>
        <begin position="342"/>
        <end position="428"/>
    </location>
</feature>
<name>A0AAN6DUG9_9EURO</name>
<dbReference type="InterPro" id="IPR000504">
    <property type="entry name" value="RRM_dom"/>
</dbReference>
<dbReference type="InterPro" id="IPR012677">
    <property type="entry name" value="Nucleotide-bd_a/b_plait_sf"/>
</dbReference>
<evidence type="ECO:0000259" key="3">
    <source>
        <dbReference type="PROSITE" id="PS50102"/>
    </source>
</evidence>
<dbReference type="PANTHER" id="PTHR23147">
    <property type="entry name" value="SERINE/ARGININE RICH SPLICING FACTOR"/>
    <property type="match status" value="1"/>
</dbReference>
<feature type="region of interest" description="Disordered" evidence="2">
    <location>
        <begin position="1"/>
        <end position="73"/>
    </location>
</feature>
<dbReference type="EMBL" id="MU404354">
    <property type="protein sequence ID" value="KAI1613020.1"/>
    <property type="molecule type" value="Genomic_DNA"/>
</dbReference>
<keyword evidence="1" id="KW-0694">RNA-binding</keyword>
<proteinExistence type="predicted"/>
<dbReference type="Gene3D" id="3.30.70.330">
    <property type="match status" value="2"/>
</dbReference>
<accession>A0AAN6DUG9</accession>
<comment type="caution">
    <text evidence="4">The sequence shown here is derived from an EMBL/GenBank/DDBJ whole genome shotgun (WGS) entry which is preliminary data.</text>
</comment>
<dbReference type="PROSITE" id="PS50102">
    <property type="entry name" value="RRM"/>
    <property type="match status" value="2"/>
</dbReference>
<dbReference type="SUPFAM" id="SSF54928">
    <property type="entry name" value="RNA-binding domain, RBD"/>
    <property type="match status" value="2"/>
</dbReference>
<dbReference type="AlphaFoldDB" id="A0AAN6DUG9"/>
<keyword evidence="5" id="KW-1185">Reference proteome</keyword>
<dbReference type="CDD" id="cd00590">
    <property type="entry name" value="RRM_SF"/>
    <property type="match status" value="1"/>
</dbReference>
<evidence type="ECO:0000313" key="4">
    <source>
        <dbReference type="EMBL" id="KAI1613020.1"/>
    </source>
</evidence>
<protein>
    <recommendedName>
        <fullName evidence="3">RRM domain-containing protein</fullName>
    </recommendedName>
</protein>
<gene>
    <name evidence="4" type="ORF">EDD36DRAFT_253026</name>
</gene>
<organism evidence="4 5">
    <name type="scientific">Exophiala viscosa</name>
    <dbReference type="NCBI Taxonomy" id="2486360"/>
    <lineage>
        <taxon>Eukaryota</taxon>
        <taxon>Fungi</taxon>
        <taxon>Dikarya</taxon>
        <taxon>Ascomycota</taxon>
        <taxon>Pezizomycotina</taxon>
        <taxon>Eurotiomycetes</taxon>
        <taxon>Chaetothyriomycetidae</taxon>
        <taxon>Chaetothyriales</taxon>
        <taxon>Herpotrichiellaceae</taxon>
        <taxon>Exophiala</taxon>
    </lineage>
</organism>
<dbReference type="SMART" id="SM00360">
    <property type="entry name" value="RRM"/>
    <property type="match status" value="2"/>
</dbReference>
<dbReference type="Proteomes" id="UP001203852">
    <property type="component" value="Unassembled WGS sequence"/>
</dbReference>
<evidence type="ECO:0000256" key="1">
    <source>
        <dbReference type="PROSITE-ProRule" id="PRU00176"/>
    </source>
</evidence>
<dbReference type="InterPro" id="IPR035979">
    <property type="entry name" value="RBD_domain_sf"/>
</dbReference>
<evidence type="ECO:0000256" key="2">
    <source>
        <dbReference type="SAM" id="MobiDB-lite"/>
    </source>
</evidence>
<dbReference type="GO" id="GO:0003723">
    <property type="term" value="F:RNA binding"/>
    <property type="evidence" value="ECO:0007669"/>
    <property type="project" value="UniProtKB-UniRule"/>
</dbReference>
<dbReference type="Pfam" id="PF00076">
    <property type="entry name" value="RRM_1"/>
    <property type="match status" value="2"/>
</dbReference>